<dbReference type="EMBL" id="GL376567">
    <property type="status" value="NOT_ANNOTATED_CDS"/>
    <property type="molecule type" value="Genomic_DNA"/>
</dbReference>
<dbReference type="OMA" id="QAEGCWA"/>
<dbReference type="Gene3D" id="1.25.10.10">
    <property type="entry name" value="Leucine-rich Repeat Variant"/>
    <property type="match status" value="1"/>
</dbReference>
<name>K3WGV2_GLOUD</name>
<reference evidence="4" key="1">
    <citation type="journal article" date="2010" name="Genome Biol.">
        <title>Genome sequence of the necrotrophic plant pathogen Pythium ultimum reveals original pathogenicity mechanisms and effector repertoire.</title>
        <authorList>
            <person name="Levesque C.A."/>
            <person name="Brouwer H."/>
            <person name="Cano L."/>
            <person name="Hamilton J.P."/>
            <person name="Holt C."/>
            <person name="Huitema E."/>
            <person name="Raffaele S."/>
            <person name="Robideau G.P."/>
            <person name="Thines M."/>
            <person name="Win J."/>
            <person name="Zerillo M.M."/>
            <person name="Beakes G.W."/>
            <person name="Boore J.L."/>
            <person name="Busam D."/>
            <person name="Dumas B."/>
            <person name="Ferriera S."/>
            <person name="Fuerstenberg S.I."/>
            <person name="Gachon C.M."/>
            <person name="Gaulin E."/>
            <person name="Govers F."/>
            <person name="Grenville-Briggs L."/>
            <person name="Horner N."/>
            <person name="Hostetler J."/>
            <person name="Jiang R.H."/>
            <person name="Johnson J."/>
            <person name="Krajaejun T."/>
            <person name="Lin H."/>
            <person name="Meijer H.J."/>
            <person name="Moore B."/>
            <person name="Morris P."/>
            <person name="Phuntmart V."/>
            <person name="Puiu D."/>
            <person name="Shetty J."/>
            <person name="Stajich J.E."/>
            <person name="Tripathy S."/>
            <person name="Wawra S."/>
            <person name="van West P."/>
            <person name="Whitty B.R."/>
            <person name="Coutinho P.M."/>
            <person name="Henrissat B."/>
            <person name="Martin F."/>
            <person name="Thomas P.D."/>
            <person name="Tyler B.M."/>
            <person name="De Vries R.P."/>
            <person name="Kamoun S."/>
            <person name="Yandell M."/>
            <person name="Tisserat N."/>
            <person name="Buell C.R."/>
        </authorList>
    </citation>
    <scope>NUCLEOTIDE SEQUENCE</scope>
    <source>
        <strain evidence="4">DAOM:BR144</strain>
    </source>
</reference>
<accession>K3WGV2</accession>
<dbReference type="PANTHER" id="PTHR22895:SF0">
    <property type="entry name" value="ARMADILLO REPEAT-CONTAINING PROTEIN 6"/>
    <property type="match status" value="1"/>
</dbReference>
<dbReference type="InterPro" id="IPR016024">
    <property type="entry name" value="ARM-type_fold"/>
</dbReference>
<dbReference type="PANTHER" id="PTHR22895">
    <property type="entry name" value="ARMADILLO REPEAT-CONTAINING PROTEIN 6"/>
    <property type="match status" value="1"/>
</dbReference>
<dbReference type="SMART" id="SM00185">
    <property type="entry name" value="ARM"/>
    <property type="match status" value="2"/>
</dbReference>
<sequence length="201" mass="21689">MVGTVHTTTRVETQEGEQVATLVVVPPSVKEAMAMIESDSPLVAAEGFSKLSHATFNNLRGVMFNMNPCLYTATALAKEAAGTVGAIQAIVNAMARNIENGTVQEDGCHALRNVSFHCEQNLALVRDQGGIVAVLRAMEKHPENEALQAEGCWALLVFCSNQDANIEVAKPFLHVVERTFAAYPSNSEIKSKCMFLKVLLA</sequence>
<organism evidence="3 4">
    <name type="scientific">Globisporangium ultimum (strain ATCC 200006 / CBS 805.95 / DAOM BR144)</name>
    <name type="common">Pythium ultimum</name>
    <dbReference type="NCBI Taxonomy" id="431595"/>
    <lineage>
        <taxon>Eukaryota</taxon>
        <taxon>Sar</taxon>
        <taxon>Stramenopiles</taxon>
        <taxon>Oomycota</taxon>
        <taxon>Peronosporomycetes</taxon>
        <taxon>Pythiales</taxon>
        <taxon>Pythiaceae</taxon>
        <taxon>Globisporangium</taxon>
    </lineage>
</organism>
<protein>
    <recommendedName>
        <fullName evidence="5">Ataxin-10 domain-containing protein</fullName>
    </recommendedName>
</protein>
<dbReference type="PROSITE" id="PS50176">
    <property type="entry name" value="ARM_REPEAT"/>
    <property type="match status" value="1"/>
</dbReference>
<feature type="repeat" description="ARM" evidence="2">
    <location>
        <begin position="85"/>
        <end position="129"/>
    </location>
</feature>
<dbReference type="STRING" id="431595.K3WGV2"/>
<evidence type="ECO:0000313" key="4">
    <source>
        <dbReference type="Proteomes" id="UP000019132"/>
    </source>
</evidence>
<keyword evidence="1" id="KW-0677">Repeat</keyword>
<reference evidence="4" key="2">
    <citation type="submission" date="2010-04" db="EMBL/GenBank/DDBJ databases">
        <authorList>
            <person name="Buell R."/>
            <person name="Hamilton J."/>
            <person name="Hostetler J."/>
        </authorList>
    </citation>
    <scope>NUCLEOTIDE SEQUENCE [LARGE SCALE GENOMIC DNA]</scope>
    <source>
        <strain evidence="4">DAOM:BR144</strain>
    </source>
</reference>
<dbReference type="VEuPathDB" id="FungiDB:PYU1_G004183"/>
<evidence type="ECO:0000313" key="3">
    <source>
        <dbReference type="EnsemblProtists" id="PYU1_T004193"/>
    </source>
</evidence>
<dbReference type="InterPro" id="IPR000225">
    <property type="entry name" value="Armadillo"/>
</dbReference>
<dbReference type="SUPFAM" id="SSF48371">
    <property type="entry name" value="ARM repeat"/>
    <property type="match status" value="1"/>
</dbReference>
<evidence type="ECO:0000256" key="1">
    <source>
        <dbReference type="ARBA" id="ARBA00022737"/>
    </source>
</evidence>
<dbReference type="HOGENOM" id="CLU_127943_0_0_1"/>
<dbReference type="eggNOG" id="ENOG502RZ2N">
    <property type="taxonomic scope" value="Eukaryota"/>
</dbReference>
<dbReference type="Proteomes" id="UP000019132">
    <property type="component" value="Unassembled WGS sequence"/>
</dbReference>
<keyword evidence="4" id="KW-1185">Reference proteome</keyword>
<proteinExistence type="predicted"/>
<dbReference type="EnsemblProtists" id="PYU1_T004193">
    <property type="protein sequence ID" value="PYU1_T004193"/>
    <property type="gene ID" value="PYU1_G004183"/>
</dbReference>
<evidence type="ECO:0008006" key="5">
    <source>
        <dbReference type="Google" id="ProtNLM"/>
    </source>
</evidence>
<evidence type="ECO:0000256" key="2">
    <source>
        <dbReference type="PROSITE-ProRule" id="PRU00259"/>
    </source>
</evidence>
<reference evidence="3" key="3">
    <citation type="submission" date="2015-02" db="UniProtKB">
        <authorList>
            <consortium name="EnsemblProtists"/>
        </authorList>
    </citation>
    <scope>IDENTIFICATION</scope>
    <source>
        <strain evidence="3">DAOM BR144</strain>
    </source>
</reference>
<dbReference type="AlphaFoldDB" id="K3WGV2"/>
<dbReference type="InterPro" id="IPR011989">
    <property type="entry name" value="ARM-like"/>
</dbReference>
<dbReference type="InParanoid" id="K3WGV2"/>